<reference evidence="1 2" key="1">
    <citation type="journal article" date="2017" name="Elife">
        <title>Extensive horizontal gene transfer in cheese-associated bacteria.</title>
        <authorList>
            <person name="Bonham K.S."/>
            <person name="Wolfe B.E."/>
            <person name="Dutton R.J."/>
        </authorList>
    </citation>
    <scope>NUCLEOTIDE SEQUENCE [LARGE SCALE GENOMIC DNA]</scope>
    <source>
        <strain evidence="1 2">341_9</strain>
    </source>
</reference>
<proteinExistence type="predicted"/>
<comment type="caution">
    <text evidence="1">The sequence shown here is derived from an EMBL/GenBank/DDBJ whole genome shotgun (WGS) entry which is preliminary data.</text>
</comment>
<sequence>MNATGTMKAAEYAAQCRQEAARNRSPLPRMSETLPSLHVREKLFVWVDKGRVRTSDGPMKGHEIAAVLLNTDNESESRREIVIPTHRDLRLLVRAFSKARFTTIDQRNAVLAARRVLDVALATPWFSSLTIITRALTARYWAPFEDTDDLTAWARALNVADPHSSTGLGDLYRLSIPGSSTHGSLCTRITAASDRITRARTFPGALNDAQAFVAMEALGDQWKTLCAVDETLRPFSLASRRTIAAIPERPTRETSTERLLIPEGSIPFRNSSTVWIVDPSSPDSDLRGGKVAGFGYDHGQFVLEVTPDAKGTWSFRSAYGREIFLVEAPFGASPRFSRKEPSPWDGGVPPVDPVQRIVPAELALAGMATAPV</sequence>
<dbReference type="AlphaFoldDB" id="A0A2A3YE96"/>
<dbReference type="RefSeq" id="WP_096198035.1">
    <property type="nucleotide sequence ID" value="NZ_NRGR01000062.1"/>
</dbReference>
<accession>A0A2A3YE96</accession>
<gene>
    <name evidence="1" type="ORF">CIK66_18620</name>
</gene>
<keyword evidence="2" id="KW-1185">Reference proteome</keyword>
<name>A0A2A3YE96_9MICO</name>
<dbReference type="EMBL" id="NRGR01000062">
    <property type="protein sequence ID" value="PCC37579.1"/>
    <property type="molecule type" value="Genomic_DNA"/>
</dbReference>
<evidence type="ECO:0000313" key="2">
    <source>
        <dbReference type="Proteomes" id="UP000218598"/>
    </source>
</evidence>
<protein>
    <submittedName>
        <fullName evidence="1">Uncharacterized protein</fullName>
    </submittedName>
</protein>
<organism evidence="1 2">
    <name type="scientific">Brachybacterium alimentarium</name>
    <dbReference type="NCBI Taxonomy" id="47845"/>
    <lineage>
        <taxon>Bacteria</taxon>
        <taxon>Bacillati</taxon>
        <taxon>Actinomycetota</taxon>
        <taxon>Actinomycetes</taxon>
        <taxon>Micrococcales</taxon>
        <taxon>Dermabacteraceae</taxon>
        <taxon>Brachybacterium</taxon>
    </lineage>
</organism>
<evidence type="ECO:0000313" key="1">
    <source>
        <dbReference type="EMBL" id="PCC37579.1"/>
    </source>
</evidence>
<dbReference type="Proteomes" id="UP000218598">
    <property type="component" value="Unassembled WGS sequence"/>
</dbReference>